<protein>
    <recommendedName>
        <fullName evidence="1">Metallo-beta-lactamase domain-containing protein</fullName>
    </recommendedName>
</protein>
<feature type="domain" description="Metallo-beta-lactamase" evidence="1">
    <location>
        <begin position="50"/>
        <end position="261"/>
    </location>
</feature>
<dbReference type="InterPro" id="IPR050114">
    <property type="entry name" value="UPF0173_UPF0282_UlaG_hydrolase"/>
</dbReference>
<dbReference type="PANTHER" id="PTHR43546">
    <property type="entry name" value="UPF0173 METAL-DEPENDENT HYDROLASE MJ1163-RELATED"/>
    <property type="match status" value="1"/>
</dbReference>
<organism evidence="2">
    <name type="scientific">uncultured Chloroflexota bacterium</name>
    <dbReference type="NCBI Taxonomy" id="166587"/>
    <lineage>
        <taxon>Bacteria</taxon>
        <taxon>Bacillati</taxon>
        <taxon>Chloroflexota</taxon>
        <taxon>environmental samples</taxon>
    </lineage>
</organism>
<evidence type="ECO:0000313" key="2">
    <source>
        <dbReference type="EMBL" id="CAA9265991.1"/>
    </source>
</evidence>
<dbReference type="InterPro" id="IPR036866">
    <property type="entry name" value="RibonucZ/Hydroxyglut_hydro"/>
</dbReference>
<name>A0A6J4J2C2_9CHLR</name>
<dbReference type="InterPro" id="IPR001279">
    <property type="entry name" value="Metallo-B-lactamas"/>
</dbReference>
<dbReference type="SUPFAM" id="SSF56281">
    <property type="entry name" value="Metallo-hydrolase/oxidoreductase"/>
    <property type="match status" value="1"/>
</dbReference>
<dbReference type="AlphaFoldDB" id="A0A6J4J2C2"/>
<reference evidence="2" key="1">
    <citation type="submission" date="2020-02" db="EMBL/GenBank/DDBJ databases">
        <authorList>
            <person name="Meier V. D."/>
        </authorList>
    </citation>
    <scope>NUCLEOTIDE SEQUENCE</scope>
    <source>
        <strain evidence="2">AVDCRST_MAG77</strain>
    </source>
</reference>
<dbReference type="EMBL" id="CADCTC010000167">
    <property type="protein sequence ID" value="CAA9265991.1"/>
    <property type="molecule type" value="Genomic_DNA"/>
</dbReference>
<accession>A0A6J4J2C2</accession>
<gene>
    <name evidence="2" type="ORF">AVDCRST_MAG77-2909</name>
</gene>
<sequence>MTEQTTDQPWPHGQALLDDIAGTAPAQGSIALWHIGQSGFVVRGGGTTLVFDPYLVSSPRRTWQPPFAPEQLRDVDVVFCSHDHGDHLDPVAVKGLAAASQWTRFVVPDSARAKMEGLGVTGERLVLAQVDQTLRLGGRSVRGPVMHDAAEVTVHTVPAAHGDKANPIAEAVWERDPERGYRFVGFVVDVAGVRLYHAGDTTVYPGMVERLAGLSIDVALIPINGRDWFREQKGIIGNTDHREAADLGHAIGARVIVPMHYDMFAGNPGFPGWFVDYCAAQYPGQDFHVPVRCRRWLYAK</sequence>
<evidence type="ECO:0000259" key="1">
    <source>
        <dbReference type="Pfam" id="PF12706"/>
    </source>
</evidence>
<dbReference type="Pfam" id="PF12706">
    <property type="entry name" value="Lactamase_B_2"/>
    <property type="match status" value="1"/>
</dbReference>
<proteinExistence type="predicted"/>
<dbReference type="Gene3D" id="3.60.15.10">
    <property type="entry name" value="Ribonuclease Z/Hydroxyacylglutathione hydrolase-like"/>
    <property type="match status" value="1"/>
</dbReference>